<evidence type="ECO:0000256" key="1">
    <source>
        <dbReference type="SAM" id="SignalP"/>
    </source>
</evidence>
<dbReference type="WormBase" id="CBG20866">
    <property type="protein sequence ID" value="CBP48949"/>
    <property type="gene ID" value="WBGene00039777"/>
    <property type="gene designation" value="Cbr-nlp-41"/>
</dbReference>
<protein>
    <submittedName>
        <fullName evidence="2">Protein CBG20866</fullName>
    </submittedName>
</protein>
<reference evidence="2 3" key="2">
    <citation type="journal article" date="2011" name="PLoS Genet.">
        <title>Caenorhabditis briggsae recombinant inbred line genotypes reveal inter-strain incompatibility and the evolution of recombination.</title>
        <authorList>
            <person name="Ross J.A."/>
            <person name="Koboldt D.C."/>
            <person name="Staisch J.E."/>
            <person name="Chamberlin H.M."/>
            <person name="Gupta B.P."/>
            <person name="Miller R.D."/>
            <person name="Baird S.E."/>
            <person name="Haag E.S."/>
        </authorList>
    </citation>
    <scope>NUCLEOTIDE SEQUENCE [LARGE SCALE GENOMIC DNA]</scope>
    <source>
        <strain evidence="2 3">AF16</strain>
    </source>
</reference>
<keyword evidence="1" id="KW-0732">Signal</keyword>
<evidence type="ECO:0000313" key="4">
    <source>
        <dbReference type="WormBase" id="CBG20866"/>
    </source>
</evidence>
<organism evidence="2 3">
    <name type="scientific">Caenorhabditis briggsae</name>
    <dbReference type="NCBI Taxonomy" id="6238"/>
    <lineage>
        <taxon>Eukaryota</taxon>
        <taxon>Metazoa</taxon>
        <taxon>Ecdysozoa</taxon>
        <taxon>Nematoda</taxon>
        <taxon>Chromadorea</taxon>
        <taxon>Rhabditida</taxon>
        <taxon>Rhabditina</taxon>
        <taxon>Rhabditomorpha</taxon>
        <taxon>Rhabditoidea</taxon>
        <taxon>Rhabditidae</taxon>
        <taxon>Peloderinae</taxon>
        <taxon>Caenorhabditis</taxon>
    </lineage>
</organism>
<dbReference type="AlphaFoldDB" id="A8XYT9"/>
<feature type="signal peptide" evidence="1">
    <location>
        <begin position="1"/>
        <end position="22"/>
    </location>
</feature>
<evidence type="ECO:0000313" key="3">
    <source>
        <dbReference type="Proteomes" id="UP000008549"/>
    </source>
</evidence>
<gene>
    <name evidence="4" type="primary">nlp-41</name>
    <name evidence="2 4" type="ORF">CBG20866</name>
    <name evidence="2" type="ORF">CBG_20866</name>
</gene>
<keyword evidence="3" id="KW-1185">Reference proteome</keyword>
<dbReference type="HOGENOM" id="CLU_1379236_0_0_1"/>
<name>A8XYT9_CAEBR</name>
<accession>A8XYT9</accession>
<feature type="chain" id="PRO_5002730628" evidence="1">
    <location>
        <begin position="23"/>
        <end position="198"/>
    </location>
</feature>
<dbReference type="InParanoid" id="A8XYT9"/>
<sequence length="198" mass="22530">MLGFVCKMFFALLAVSVLAVSAAPALFELPNRSIRLIRSDPAAYDGYENSFYRGYDHHGSKKEISTFALVQIMRCSESFKYPSTVNASKVSDYSDMTSVFVFRLASEDQSGQVPRLPNSEELKDGQKEIEIKDVSYEDFFSSPVSIQIHSFQMITLSRNFLKWLVVSKCHQSLESLNIIFSTIQKSDVRKCYGWLMNI</sequence>
<dbReference type="EMBL" id="HE600928">
    <property type="protein sequence ID" value="CAP37806.2"/>
    <property type="molecule type" value="Genomic_DNA"/>
</dbReference>
<evidence type="ECO:0000313" key="2">
    <source>
        <dbReference type="EMBL" id="CAP37806.2"/>
    </source>
</evidence>
<reference evidence="2 3" key="1">
    <citation type="journal article" date="2003" name="PLoS Biol.">
        <title>The genome sequence of Caenorhabditis briggsae: a platform for comparative genomics.</title>
        <authorList>
            <person name="Stein L.D."/>
            <person name="Bao Z."/>
            <person name="Blasiar D."/>
            <person name="Blumenthal T."/>
            <person name="Brent M.R."/>
            <person name="Chen N."/>
            <person name="Chinwalla A."/>
            <person name="Clarke L."/>
            <person name="Clee C."/>
            <person name="Coghlan A."/>
            <person name="Coulson A."/>
            <person name="D'Eustachio P."/>
            <person name="Fitch D.H."/>
            <person name="Fulton L.A."/>
            <person name="Fulton R.E."/>
            <person name="Griffiths-Jones S."/>
            <person name="Harris T.W."/>
            <person name="Hillier L.W."/>
            <person name="Kamath R."/>
            <person name="Kuwabara P.E."/>
            <person name="Mardis E.R."/>
            <person name="Marra M.A."/>
            <person name="Miner T.L."/>
            <person name="Minx P."/>
            <person name="Mullikin J.C."/>
            <person name="Plumb R.W."/>
            <person name="Rogers J."/>
            <person name="Schein J.E."/>
            <person name="Sohrmann M."/>
            <person name="Spieth J."/>
            <person name="Stajich J.E."/>
            <person name="Wei C."/>
            <person name="Willey D."/>
            <person name="Wilson R.K."/>
            <person name="Durbin R."/>
            <person name="Waterston R.H."/>
        </authorList>
    </citation>
    <scope>NUCLEOTIDE SEQUENCE [LARGE SCALE GENOMIC DNA]</scope>
    <source>
        <strain evidence="2 3">AF16</strain>
    </source>
</reference>
<proteinExistence type="predicted"/>
<dbReference type="Proteomes" id="UP000008549">
    <property type="component" value="Unassembled WGS sequence"/>
</dbReference>
<dbReference type="eggNOG" id="ENOG502TJ2E">
    <property type="taxonomic scope" value="Eukaryota"/>
</dbReference>